<evidence type="ECO:0000256" key="4">
    <source>
        <dbReference type="ARBA" id="ARBA00022448"/>
    </source>
</evidence>
<proteinExistence type="inferred from homology"/>
<accession>A0A6G6D9W8</accession>
<keyword evidence="9" id="KW-0679">Respiratory chain</keyword>
<keyword evidence="5 9" id="KW-0812">Transmembrane</keyword>
<evidence type="ECO:0000256" key="3">
    <source>
        <dbReference type="ARBA" id="ARBA00021007"/>
    </source>
</evidence>
<keyword evidence="9" id="KW-0249">Electron transport</keyword>
<gene>
    <name evidence="10" type="primary">ND3</name>
</gene>
<dbReference type="Pfam" id="PF00507">
    <property type="entry name" value="Oxidored_q4"/>
    <property type="match status" value="1"/>
</dbReference>
<dbReference type="Gene3D" id="1.20.58.1610">
    <property type="entry name" value="NADH:ubiquinone/plastoquinone oxidoreductase, chain 3"/>
    <property type="match status" value="1"/>
</dbReference>
<dbReference type="GO" id="GO:0030964">
    <property type="term" value="C:NADH dehydrogenase complex"/>
    <property type="evidence" value="ECO:0007669"/>
    <property type="project" value="TreeGrafter"/>
</dbReference>
<dbReference type="EMBL" id="MK518391">
    <property type="protein sequence ID" value="QIE13341.1"/>
    <property type="molecule type" value="Genomic_DNA"/>
</dbReference>
<evidence type="ECO:0000256" key="5">
    <source>
        <dbReference type="ARBA" id="ARBA00022692"/>
    </source>
</evidence>
<feature type="transmembrane region" description="Helical" evidence="9">
    <location>
        <begin position="77"/>
        <end position="101"/>
    </location>
</feature>
<sequence length="118" mass="14396">MLFYILMESLFLVVLVYFLFLLLYLKLDSFYEMMSCYECGFDVNSVSRVVFSYRFFLLSILFIIFDVKISLMLPIPYVMVSFMGVYLFYFFIFVLMMGFFYEYFYGSLDWLDCFIMKN</sequence>
<evidence type="ECO:0000313" key="10">
    <source>
        <dbReference type="EMBL" id="QIE13341.1"/>
    </source>
</evidence>
<keyword evidence="6 9" id="KW-1133">Transmembrane helix</keyword>
<comment type="catalytic activity">
    <reaction evidence="8 9">
        <text>a ubiquinone + NADH + 5 H(+)(in) = a ubiquinol + NAD(+) + 4 H(+)(out)</text>
        <dbReference type="Rhea" id="RHEA:29091"/>
        <dbReference type="Rhea" id="RHEA-COMP:9565"/>
        <dbReference type="Rhea" id="RHEA-COMP:9566"/>
        <dbReference type="ChEBI" id="CHEBI:15378"/>
        <dbReference type="ChEBI" id="CHEBI:16389"/>
        <dbReference type="ChEBI" id="CHEBI:17976"/>
        <dbReference type="ChEBI" id="CHEBI:57540"/>
        <dbReference type="ChEBI" id="CHEBI:57945"/>
        <dbReference type="EC" id="7.1.1.2"/>
    </reaction>
</comment>
<keyword evidence="9" id="KW-0520">NAD</keyword>
<reference evidence="10" key="1">
    <citation type="journal article" date="2019" name="Mitochondrial DNA Part B Resour">
        <title>The complete mitochondrial genome of Oxyopes hupingensis (Araneae: Oxyopidae): characterization and phylogenetic analysis.</title>
        <authorList>
            <person name="Yang W.-J."/>
            <person name="Xu K.-K."/>
            <person name="Yang D.-X."/>
            <person name="Li C."/>
        </authorList>
    </citation>
    <scope>NUCLEOTIDE SEQUENCE</scope>
</reference>
<evidence type="ECO:0000256" key="9">
    <source>
        <dbReference type="RuleBase" id="RU003640"/>
    </source>
</evidence>
<keyword evidence="9 10" id="KW-0496">Mitochondrion</keyword>
<dbReference type="EC" id="7.1.1.2" evidence="9"/>
<keyword evidence="4 9" id="KW-0813">Transport</keyword>
<name>A0A6G6D9W8_9ARAC</name>
<evidence type="ECO:0000256" key="6">
    <source>
        <dbReference type="ARBA" id="ARBA00022989"/>
    </source>
</evidence>
<comment type="subcellular location">
    <subcellularLocation>
        <location evidence="1">Membrane</location>
    </subcellularLocation>
    <subcellularLocation>
        <location evidence="9">Mitochondrion membrane</location>
        <topology evidence="9">Multi-pass membrane protein</topology>
    </subcellularLocation>
</comment>
<protein>
    <recommendedName>
        <fullName evidence="3 9">NADH-ubiquinone oxidoreductase chain 3</fullName>
        <ecNumber evidence="9">7.1.1.2</ecNumber>
    </recommendedName>
</protein>
<keyword evidence="9" id="KW-0830">Ubiquinone</keyword>
<evidence type="ECO:0000256" key="8">
    <source>
        <dbReference type="ARBA" id="ARBA00049551"/>
    </source>
</evidence>
<feature type="transmembrane region" description="Helical" evidence="9">
    <location>
        <begin position="5"/>
        <end position="25"/>
    </location>
</feature>
<evidence type="ECO:0000256" key="2">
    <source>
        <dbReference type="ARBA" id="ARBA00008472"/>
    </source>
</evidence>
<comment type="similarity">
    <text evidence="2 9">Belongs to the complex I subunit 3 family.</text>
</comment>
<dbReference type="CTD" id="4537"/>
<dbReference type="GO" id="GO:0031966">
    <property type="term" value="C:mitochondrial membrane"/>
    <property type="evidence" value="ECO:0007669"/>
    <property type="project" value="UniProtKB-SubCell"/>
</dbReference>
<dbReference type="RefSeq" id="YP_009744381.1">
    <property type="nucleotide sequence ID" value="NC_046736.1"/>
</dbReference>
<dbReference type="AlphaFoldDB" id="A0A6G6D9W8"/>
<comment type="function">
    <text evidence="9">Core subunit of the mitochondrial membrane respiratory chain NADH dehydrogenase (Complex I) which catalyzes electron transfer from NADH through the respiratory chain, using ubiquinone as an electron acceptor. Essential for the catalytic activity of complex I.</text>
</comment>
<evidence type="ECO:0000256" key="1">
    <source>
        <dbReference type="ARBA" id="ARBA00004370"/>
    </source>
</evidence>
<dbReference type="InterPro" id="IPR038430">
    <property type="entry name" value="NDAH_ubi_oxred_su3_sf"/>
</dbReference>
<evidence type="ECO:0000256" key="7">
    <source>
        <dbReference type="ARBA" id="ARBA00023136"/>
    </source>
</evidence>
<dbReference type="GeneID" id="54100143"/>
<dbReference type="InterPro" id="IPR000440">
    <property type="entry name" value="NADH_UbQ/plastoQ_OxRdtase_su3"/>
</dbReference>
<dbReference type="PANTHER" id="PTHR11058">
    <property type="entry name" value="NADH-UBIQUINONE OXIDOREDUCTASE CHAIN 3"/>
    <property type="match status" value="1"/>
</dbReference>
<keyword evidence="7 9" id="KW-0472">Membrane</keyword>
<keyword evidence="9" id="KW-1278">Translocase</keyword>
<geneLocation type="mitochondrion" evidence="10"/>
<dbReference type="PANTHER" id="PTHR11058:SF9">
    <property type="entry name" value="NADH-UBIQUINONE OXIDOREDUCTASE CHAIN 3"/>
    <property type="match status" value="1"/>
</dbReference>
<dbReference type="GO" id="GO:0008137">
    <property type="term" value="F:NADH dehydrogenase (ubiquinone) activity"/>
    <property type="evidence" value="ECO:0007669"/>
    <property type="project" value="UniProtKB-UniRule"/>
</dbReference>
<feature type="transmembrane region" description="Helical" evidence="9">
    <location>
        <begin position="45"/>
        <end position="65"/>
    </location>
</feature>
<organism evidence="10">
    <name type="scientific">Oxyopes hupingensis</name>
    <dbReference type="NCBI Taxonomy" id="2713554"/>
    <lineage>
        <taxon>Eukaryota</taxon>
        <taxon>Metazoa</taxon>
        <taxon>Ecdysozoa</taxon>
        <taxon>Arthropoda</taxon>
        <taxon>Chelicerata</taxon>
        <taxon>Arachnida</taxon>
        <taxon>Araneae</taxon>
        <taxon>Araneomorphae</taxon>
        <taxon>Entelegynae</taxon>
        <taxon>Lycosoidea</taxon>
        <taxon>Oxyopidae</taxon>
        <taxon>Oxyopes</taxon>
    </lineage>
</organism>